<dbReference type="EMBL" id="KZ772686">
    <property type="protein sequence ID" value="PTQ45730.1"/>
    <property type="molecule type" value="Genomic_DNA"/>
</dbReference>
<gene>
    <name evidence="2" type="ORF">MARPO_0014s0221</name>
</gene>
<accession>A0A2R6XI04</accession>
<dbReference type="Gramene" id="Mp1g10050.1">
    <property type="protein sequence ID" value="Mp1g10050.1.cds1"/>
    <property type="gene ID" value="Mp1g10050"/>
</dbReference>
<feature type="region of interest" description="Disordered" evidence="1">
    <location>
        <begin position="47"/>
        <end position="152"/>
    </location>
</feature>
<feature type="compositionally biased region" description="Basic residues" evidence="1">
    <location>
        <begin position="99"/>
        <end position="110"/>
    </location>
</feature>
<dbReference type="Proteomes" id="UP000244005">
    <property type="component" value="Unassembled WGS sequence"/>
</dbReference>
<evidence type="ECO:0000313" key="3">
    <source>
        <dbReference type="Proteomes" id="UP000244005"/>
    </source>
</evidence>
<feature type="compositionally biased region" description="Pro residues" evidence="1">
    <location>
        <begin position="65"/>
        <end position="77"/>
    </location>
</feature>
<organism evidence="2 3">
    <name type="scientific">Marchantia polymorpha</name>
    <name type="common">Common liverwort</name>
    <name type="synonym">Marchantia aquatica</name>
    <dbReference type="NCBI Taxonomy" id="3197"/>
    <lineage>
        <taxon>Eukaryota</taxon>
        <taxon>Viridiplantae</taxon>
        <taxon>Streptophyta</taxon>
        <taxon>Embryophyta</taxon>
        <taxon>Marchantiophyta</taxon>
        <taxon>Marchantiopsida</taxon>
        <taxon>Marchantiidae</taxon>
        <taxon>Marchantiales</taxon>
        <taxon>Marchantiaceae</taxon>
        <taxon>Marchantia</taxon>
    </lineage>
</organism>
<keyword evidence="3" id="KW-1185">Reference proteome</keyword>
<evidence type="ECO:0000256" key="1">
    <source>
        <dbReference type="SAM" id="MobiDB-lite"/>
    </source>
</evidence>
<sequence length="152" mass="16150">MQSRGLGLDGADALCRFAPTVMIGTIAHAAGAKAIRSLVESVVTRGGYRPASQPAPHRIASPCHVPCPLPSPLPPPLAAQQSSESQPPLKASEMARGARSPRRRESKRAFHPSTPRTPSRGRDATARALGKGDGEEKKRCAGRQQTEEKNKC</sequence>
<feature type="compositionally biased region" description="Basic and acidic residues" evidence="1">
    <location>
        <begin position="120"/>
        <end position="152"/>
    </location>
</feature>
<reference evidence="3" key="1">
    <citation type="journal article" date="2017" name="Cell">
        <title>Insights into land plant evolution garnered from the Marchantia polymorpha genome.</title>
        <authorList>
            <person name="Bowman J.L."/>
            <person name="Kohchi T."/>
            <person name="Yamato K.T."/>
            <person name="Jenkins J."/>
            <person name="Shu S."/>
            <person name="Ishizaki K."/>
            <person name="Yamaoka S."/>
            <person name="Nishihama R."/>
            <person name="Nakamura Y."/>
            <person name="Berger F."/>
            <person name="Adam C."/>
            <person name="Aki S.S."/>
            <person name="Althoff F."/>
            <person name="Araki T."/>
            <person name="Arteaga-Vazquez M.A."/>
            <person name="Balasubrmanian S."/>
            <person name="Barry K."/>
            <person name="Bauer D."/>
            <person name="Boehm C.R."/>
            <person name="Briginshaw L."/>
            <person name="Caballero-Perez J."/>
            <person name="Catarino B."/>
            <person name="Chen F."/>
            <person name="Chiyoda S."/>
            <person name="Chovatia M."/>
            <person name="Davies K.M."/>
            <person name="Delmans M."/>
            <person name="Demura T."/>
            <person name="Dierschke T."/>
            <person name="Dolan L."/>
            <person name="Dorantes-Acosta A.E."/>
            <person name="Eklund D.M."/>
            <person name="Florent S.N."/>
            <person name="Flores-Sandoval E."/>
            <person name="Fujiyama A."/>
            <person name="Fukuzawa H."/>
            <person name="Galik B."/>
            <person name="Grimanelli D."/>
            <person name="Grimwood J."/>
            <person name="Grossniklaus U."/>
            <person name="Hamada T."/>
            <person name="Haseloff J."/>
            <person name="Hetherington A.J."/>
            <person name="Higo A."/>
            <person name="Hirakawa Y."/>
            <person name="Hundley H.N."/>
            <person name="Ikeda Y."/>
            <person name="Inoue K."/>
            <person name="Inoue S.I."/>
            <person name="Ishida S."/>
            <person name="Jia Q."/>
            <person name="Kakita M."/>
            <person name="Kanazawa T."/>
            <person name="Kawai Y."/>
            <person name="Kawashima T."/>
            <person name="Kennedy M."/>
            <person name="Kinose K."/>
            <person name="Kinoshita T."/>
            <person name="Kohara Y."/>
            <person name="Koide E."/>
            <person name="Komatsu K."/>
            <person name="Kopischke S."/>
            <person name="Kubo M."/>
            <person name="Kyozuka J."/>
            <person name="Lagercrantz U."/>
            <person name="Lin S.S."/>
            <person name="Lindquist E."/>
            <person name="Lipzen A.M."/>
            <person name="Lu C.W."/>
            <person name="De Luna E."/>
            <person name="Martienssen R.A."/>
            <person name="Minamino N."/>
            <person name="Mizutani M."/>
            <person name="Mizutani M."/>
            <person name="Mochizuki N."/>
            <person name="Monte I."/>
            <person name="Mosher R."/>
            <person name="Nagasaki H."/>
            <person name="Nakagami H."/>
            <person name="Naramoto S."/>
            <person name="Nishitani K."/>
            <person name="Ohtani M."/>
            <person name="Okamoto T."/>
            <person name="Okumura M."/>
            <person name="Phillips J."/>
            <person name="Pollak B."/>
            <person name="Reinders A."/>
            <person name="Rovekamp M."/>
            <person name="Sano R."/>
            <person name="Sawa S."/>
            <person name="Schmid M.W."/>
            <person name="Shirakawa M."/>
            <person name="Solano R."/>
            <person name="Spunde A."/>
            <person name="Suetsugu N."/>
            <person name="Sugano S."/>
            <person name="Sugiyama A."/>
            <person name="Sun R."/>
            <person name="Suzuki Y."/>
            <person name="Takenaka M."/>
            <person name="Takezawa D."/>
            <person name="Tomogane H."/>
            <person name="Tsuzuki M."/>
            <person name="Ueda T."/>
            <person name="Umeda M."/>
            <person name="Ward J.M."/>
            <person name="Watanabe Y."/>
            <person name="Yazaki K."/>
            <person name="Yokoyama R."/>
            <person name="Yoshitake Y."/>
            <person name="Yotsui I."/>
            <person name="Zachgo S."/>
            <person name="Schmutz J."/>
        </authorList>
    </citation>
    <scope>NUCLEOTIDE SEQUENCE [LARGE SCALE GENOMIC DNA]</scope>
    <source>
        <strain evidence="3">Tak-1</strain>
    </source>
</reference>
<dbReference type="AlphaFoldDB" id="A0A2R6XI04"/>
<proteinExistence type="predicted"/>
<protein>
    <submittedName>
        <fullName evidence="2">Uncharacterized protein</fullName>
    </submittedName>
</protein>
<evidence type="ECO:0000313" key="2">
    <source>
        <dbReference type="EMBL" id="PTQ45730.1"/>
    </source>
</evidence>
<name>A0A2R6XI04_MARPO</name>